<dbReference type="EMBL" id="JOKM01000017">
    <property type="protein sequence ID" value="KGB26070.1"/>
    <property type="molecule type" value="Genomic_DNA"/>
</dbReference>
<evidence type="ECO:0000313" key="2">
    <source>
        <dbReference type="Proteomes" id="UP000029448"/>
    </source>
</evidence>
<reference evidence="1 2" key="1">
    <citation type="submission" date="2014-06" db="EMBL/GenBank/DDBJ databases">
        <title>Functional and comparative genomic analyses of the Drosophila gut microbiota identify candidate symbiosis factors.</title>
        <authorList>
            <person name="Newell P.D."/>
            <person name="Chaston J.M."/>
            <person name="Douglas A.E."/>
        </authorList>
    </citation>
    <scope>NUCLEOTIDE SEQUENCE [LARGE SCALE GENOMIC DNA]</scope>
    <source>
        <strain evidence="1 2">DmCS_006</strain>
    </source>
</reference>
<dbReference type="PATRIC" id="fig|104102.7.peg.345"/>
<dbReference type="STRING" id="104102.AtDm6_0349"/>
<sequence length="310" mass="32145">MKRLHAVMLLGPLLLSGCGGTKEAPSARDDAQWDQAMTAGQDSFDLGRYSVAITQYRKAADLALMRDDGKAAAEAGYNLAVAQLAADQPADAVRTVQAARQAARVRGEGMHAAFDLVEAAADYRLKQYPQSVALAEQAMGASEAALASRAAFVAGLSASEGGDSAALQKANVYLQGMKPPLSRSMQADKAEIAARVLLVSNPAQAAQLAQNAADLRRDDASYRDMSRALALAATATERAGDHQNAAALWARAAQSAATQANAAGKVDAATVAHGALAKGGTRTAETDAEQWARLAGGVSLHPFEADDTKQ</sequence>
<dbReference type="AlphaFoldDB" id="A0A094YVN7"/>
<organism evidence="1 2">
    <name type="scientific">Acetobacter tropicalis</name>
    <dbReference type="NCBI Taxonomy" id="104102"/>
    <lineage>
        <taxon>Bacteria</taxon>
        <taxon>Pseudomonadati</taxon>
        <taxon>Pseudomonadota</taxon>
        <taxon>Alphaproteobacteria</taxon>
        <taxon>Acetobacterales</taxon>
        <taxon>Acetobacteraceae</taxon>
        <taxon>Acetobacter</taxon>
    </lineage>
</organism>
<accession>A0A094YVN7</accession>
<protein>
    <submittedName>
        <fullName evidence="1">Uncharacterized protein</fullName>
    </submittedName>
</protein>
<dbReference type="Proteomes" id="UP000029448">
    <property type="component" value="Unassembled WGS sequence"/>
</dbReference>
<gene>
    <name evidence="1" type="ORF">AtDm6_0349</name>
</gene>
<dbReference type="PROSITE" id="PS51257">
    <property type="entry name" value="PROKAR_LIPOPROTEIN"/>
    <property type="match status" value="1"/>
</dbReference>
<name>A0A094YVN7_9PROT</name>
<keyword evidence="2" id="KW-1185">Reference proteome</keyword>
<proteinExistence type="predicted"/>
<evidence type="ECO:0000313" key="1">
    <source>
        <dbReference type="EMBL" id="KGB26070.1"/>
    </source>
</evidence>
<dbReference type="GeneID" id="89477098"/>
<dbReference type="SUPFAM" id="SSF48452">
    <property type="entry name" value="TPR-like"/>
    <property type="match status" value="1"/>
</dbReference>
<comment type="caution">
    <text evidence="1">The sequence shown here is derived from an EMBL/GenBank/DDBJ whole genome shotgun (WGS) entry which is preliminary data.</text>
</comment>
<dbReference type="RefSeq" id="WP_035377602.1">
    <property type="nucleotide sequence ID" value="NZ_JACAOJ010000010.1"/>
</dbReference>
<dbReference type="InterPro" id="IPR011990">
    <property type="entry name" value="TPR-like_helical_dom_sf"/>
</dbReference>